<evidence type="ECO:0000313" key="2">
    <source>
        <dbReference type="Proteomes" id="UP000559256"/>
    </source>
</evidence>
<gene>
    <name evidence="1" type="ORF">D9758_012066</name>
</gene>
<protein>
    <recommendedName>
        <fullName evidence="3">RNI-like protein</fullName>
    </recommendedName>
</protein>
<name>A0A8H5CE24_9AGAR</name>
<comment type="caution">
    <text evidence="1">The sequence shown here is derived from an EMBL/GenBank/DDBJ whole genome shotgun (WGS) entry which is preliminary data.</text>
</comment>
<evidence type="ECO:0008006" key="3">
    <source>
        <dbReference type="Google" id="ProtNLM"/>
    </source>
</evidence>
<evidence type="ECO:0000313" key="1">
    <source>
        <dbReference type="EMBL" id="KAF5338812.1"/>
    </source>
</evidence>
<dbReference type="EMBL" id="JAACJM010000191">
    <property type="protein sequence ID" value="KAF5338812.1"/>
    <property type="molecule type" value="Genomic_DNA"/>
</dbReference>
<reference evidence="1 2" key="1">
    <citation type="journal article" date="2020" name="ISME J.">
        <title>Uncovering the hidden diversity of litter-decomposition mechanisms in mushroom-forming fungi.</title>
        <authorList>
            <person name="Floudas D."/>
            <person name="Bentzer J."/>
            <person name="Ahren D."/>
            <person name="Johansson T."/>
            <person name="Persson P."/>
            <person name="Tunlid A."/>
        </authorList>
    </citation>
    <scope>NUCLEOTIDE SEQUENCE [LARGE SCALE GENOMIC DNA]</scope>
    <source>
        <strain evidence="1 2">CBS 291.85</strain>
    </source>
</reference>
<keyword evidence="2" id="KW-1185">Reference proteome</keyword>
<sequence>MLLRSGCRLESLELVSNDLFDTEALLRILPWLPTLTDLSLEMGCAAITTQFFTQLTWQSSNHNSASTPTPGSNETTFLPRLENLHIEITDIYFRGTTALPNPDAIVPMIEFRQAILHISDTYY</sequence>
<accession>A0A8H5CE24</accession>
<dbReference type="AlphaFoldDB" id="A0A8H5CE24"/>
<organism evidence="1 2">
    <name type="scientific">Tetrapyrgos nigripes</name>
    <dbReference type="NCBI Taxonomy" id="182062"/>
    <lineage>
        <taxon>Eukaryota</taxon>
        <taxon>Fungi</taxon>
        <taxon>Dikarya</taxon>
        <taxon>Basidiomycota</taxon>
        <taxon>Agaricomycotina</taxon>
        <taxon>Agaricomycetes</taxon>
        <taxon>Agaricomycetidae</taxon>
        <taxon>Agaricales</taxon>
        <taxon>Marasmiineae</taxon>
        <taxon>Marasmiaceae</taxon>
        <taxon>Tetrapyrgos</taxon>
    </lineage>
</organism>
<proteinExistence type="predicted"/>
<dbReference type="Proteomes" id="UP000559256">
    <property type="component" value="Unassembled WGS sequence"/>
</dbReference>